<dbReference type="Proteomes" id="UP000494109">
    <property type="component" value="Unassembled WGS sequence"/>
</dbReference>
<dbReference type="AlphaFoldDB" id="A0A6P3C0I5"/>
<organism evidence="2 3">
    <name type="scientific">Burkholderia contaminans</name>
    <dbReference type="NCBI Taxonomy" id="488447"/>
    <lineage>
        <taxon>Bacteria</taxon>
        <taxon>Pseudomonadati</taxon>
        <taxon>Pseudomonadota</taxon>
        <taxon>Betaproteobacteria</taxon>
        <taxon>Burkholderiales</taxon>
        <taxon>Burkholderiaceae</taxon>
        <taxon>Burkholderia</taxon>
        <taxon>Burkholderia cepacia complex</taxon>
    </lineage>
</organism>
<name>A0A6P3C0I5_9BURK</name>
<reference evidence="2 3" key="1">
    <citation type="submission" date="2019-09" db="EMBL/GenBank/DDBJ databases">
        <authorList>
            <person name="Depoorter E."/>
        </authorList>
    </citation>
    <scope>NUCLEOTIDE SEQUENCE [LARGE SCALE GENOMIC DNA]</scope>
    <source>
        <strain evidence="2">R-71033</strain>
    </source>
</reference>
<gene>
    <name evidence="2" type="ORF">BCO71033_07394</name>
</gene>
<evidence type="ECO:0000313" key="3">
    <source>
        <dbReference type="Proteomes" id="UP000494109"/>
    </source>
</evidence>
<dbReference type="EMBL" id="CABVQS010000070">
    <property type="protein sequence ID" value="VWD65471.1"/>
    <property type="molecule type" value="Genomic_DNA"/>
</dbReference>
<proteinExistence type="predicted"/>
<evidence type="ECO:0000256" key="1">
    <source>
        <dbReference type="SAM" id="MobiDB-lite"/>
    </source>
</evidence>
<feature type="region of interest" description="Disordered" evidence="1">
    <location>
        <begin position="1"/>
        <end position="29"/>
    </location>
</feature>
<protein>
    <submittedName>
        <fullName evidence="2">Uncharacterized protein</fullName>
    </submittedName>
</protein>
<evidence type="ECO:0000313" key="2">
    <source>
        <dbReference type="EMBL" id="VWD65471.1"/>
    </source>
</evidence>
<feature type="compositionally biased region" description="Basic and acidic residues" evidence="1">
    <location>
        <begin position="1"/>
        <end position="19"/>
    </location>
</feature>
<accession>A0A6P3C0I5</accession>
<feature type="region of interest" description="Disordered" evidence="1">
    <location>
        <begin position="38"/>
        <end position="57"/>
    </location>
</feature>
<sequence>MVDENRAVAQGDAERKEGGPLEGNHGPQPIVAIDRLAPRAPKPDIDPVGQEISATSI</sequence>